<dbReference type="GO" id="GO:0016887">
    <property type="term" value="F:ATP hydrolysis activity"/>
    <property type="evidence" value="ECO:0007669"/>
    <property type="project" value="UniProtKB-UniRule"/>
</dbReference>
<evidence type="ECO:0000256" key="6">
    <source>
        <dbReference type="HAMAP-Rule" id="MF_02040"/>
    </source>
</evidence>
<dbReference type="AlphaFoldDB" id="A0A8A0RNG8"/>
<keyword evidence="5 6" id="KW-0411">Iron-sulfur</keyword>
<dbReference type="EMBL" id="CP059066">
    <property type="protein sequence ID" value="QSQ09432.1"/>
    <property type="molecule type" value="Genomic_DNA"/>
</dbReference>
<organism evidence="7 8">
    <name type="scientific">Koleobacter methoxysyntrophicus</name>
    <dbReference type="NCBI Taxonomy" id="2751313"/>
    <lineage>
        <taxon>Bacteria</taxon>
        <taxon>Bacillati</taxon>
        <taxon>Bacillota</taxon>
        <taxon>Clostridia</taxon>
        <taxon>Koleobacterales</taxon>
        <taxon>Koleobacteraceae</taxon>
        <taxon>Koleobacter</taxon>
    </lineage>
</organism>
<reference evidence="7" key="1">
    <citation type="submission" date="2020-07" db="EMBL/GenBank/DDBJ databases">
        <title>Koleobacter methoxysyntrophicus gen. nov., sp. nov., a novel anaerobic bacterium isolated from deep subsurface oil field and proposal of Koleobacterales ord. nov. in the phylum Firmicutes.</title>
        <authorList>
            <person name="Sakamoto S."/>
            <person name="Tamaki H."/>
        </authorList>
    </citation>
    <scope>NUCLEOTIDE SEQUENCE</scope>
    <source>
        <strain evidence="7">NRmbB1</strain>
    </source>
</reference>
<dbReference type="InterPro" id="IPR044304">
    <property type="entry name" value="NUBPL-like"/>
</dbReference>
<dbReference type="GO" id="GO:0051539">
    <property type="term" value="F:4 iron, 4 sulfur cluster binding"/>
    <property type="evidence" value="ECO:0007669"/>
    <property type="project" value="TreeGrafter"/>
</dbReference>
<protein>
    <recommendedName>
        <fullName evidence="6">Iron-sulfur cluster carrier protein</fullName>
    </recommendedName>
</protein>
<comment type="function">
    <text evidence="6">Binds and transfers iron-sulfur (Fe-S) clusters to target apoproteins. Can hydrolyze ATP.</text>
</comment>
<evidence type="ECO:0000256" key="3">
    <source>
        <dbReference type="ARBA" id="ARBA00022840"/>
    </source>
</evidence>
<keyword evidence="2 6" id="KW-0547">Nucleotide-binding</keyword>
<dbReference type="InterPro" id="IPR019591">
    <property type="entry name" value="Mrp/NBP35_ATP-bd"/>
</dbReference>
<evidence type="ECO:0000256" key="4">
    <source>
        <dbReference type="ARBA" id="ARBA00023004"/>
    </source>
</evidence>
<dbReference type="GO" id="GO:0005524">
    <property type="term" value="F:ATP binding"/>
    <property type="evidence" value="ECO:0007669"/>
    <property type="project" value="UniProtKB-UniRule"/>
</dbReference>
<keyword evidence="8" id="KW-1185">Reference proteome</keyword>
<evidence type="ECO:0000256" key="2">
    <source>
        <dbReference type="ARBA" id="ARBA00022741"/>
    </source>
</evidence>
<dbReference type="RefSeq" id="WP_206706789.1">
    <property type="nucleotide sequence ID" value="NZ_CP059066.1"/>
</dbReference>
<gene>
    <name evidence="7" type="primary">apbC</name>
    <name evidence="7" type="ORF">H0A61_01795</name>
</gene>
<evidence type="ECO:0000313" key="7">
    <source>
        <dbReference type="EMBL" id="QSQ09432.1"/>
    </source>
</evidence>
<dbReference type="InterPro" id="IPR027417">
    <property type="entry name" value="P-loop_NTPase"/>
</dbReference>
<dbReference type="CDD" id="cd02037">
    <property type="entry name" value="Mrp_NBP35"/>
    <property type="match status" value="1"/>
</dbReference>
<keyword evidence="6" id="KW-0378">Hydrolase</keyword>
<keyword evidence="3 6" id="KW-0067">ATP-binding</keyword>
<dbReference type="GO" id="GO:0016226">
    <property type="term" value="P:iron-sulfur cluster assembly"/>
    <property type="evidence" value="ECO:0007669"/>
    <property type="project" value="InterPro"/>
</dbReference>
<evidence type="ECO:0000256" key="5">
    <source>
        <dbReference type="ARBA" id="ARBA00023014"/>
    </source>
</evidence>
<dbReference type="InterPro" id="IPR033756">
    <property type="entry name" value="YlxH/NBP35"/>
</dbReference>
<accession>A0A8A0RNG8</accession>
<evidence type="ECO:0000256" key="1">
    <source>
        <dbReference type="ARBA" id="ARBA00022723"/>
    </source>
</evidence>
<dbReference type="InterPro" id="IPR000808">
    <property type="entry name" value="Mrp-like_CS"/>
</dbReference>
<sequence>MSGGTACSTKNSEKIKENELNRIKHVIAIMSGKGGVGKTSITGLMAVGLAHQGYSVGILDGDITGPSIPKIFGIKKKPESFEFGFLPPESLLGIRIMSLNLLLPKEDDPVVWRGPLLAGTVKQFWTDVVWGDLDFLLVDLPPGTGDVPLTVMQSIPLDGIIIVSSPQDLAVMVVKKAIKMAGMLKIPVLGMVENMSYAVCPHCGRELRIFGPSRAEKVASETGVKLLGIIPIDPEFVELCDKGQIERYRNYNMFSDKAFLETLNFSNKKEGEGQ</sequence>
<dbReference type="GO" id="GO:0140663">
    <property type="term" value="F:ATP-dependent FeS chaperone activity"/>
    <property type="evidence" value="ECO:0007669"/>
    <property type="project" value="InterPro"/>
</dbReference>
<dbReference type="PANTHER" id="PTHR42961">
    <property type="entry name" value="IRON-SULFUR PROTEIN NUBPL"/>
    <property type="match status" value="1"/>
</dbReference>
<comment type="subunit">
    <text evidence="6">Homodimer.</text>
</comment>
<dbReference type="Pfam" id="PF10609">
    <property type="entry name" value="ParA"/>
    <property type="match status" value="1"/>
</dbReference>
<evidence type="ECO:0000313" key="8">
    <source>
        <dbReference type="Proteomes" id="UP000662904"/>
    </source>
</evidence>
<keyword evidence="4 6" id="KW-0408">Iron</keyword>
<dbReference type="GO" id="GO:0046872">
    <property type="term" value="F:metal ion binding"/>
    <property type="evidence" value="ECO:0007669"/>
    <property type="project" value="UniProtKB-KW"/>
</dbReference>
<dbReference type="FunFam" id="3.40.50.300:FF:001119">
    <property type="entry name" value="Iron-sulfur cluster carrier protein"/>
    <property type="match status" value="1"/>
</dbReference>
<dbReference type="KEGG" id="kme:H0A61_01795"/>
<keyword evidence="1 6" id="KW-0479">Metal-binding</keyword>
<comment type="similarity">
    <text evidence="6">Belongs to the Mrp/NBP35 ATP-binding proteins family.</text>
</comment>
<dbReference type="PROSITE" id="PS01215">
    <property type="entry name" value="MRP"/>
    <property type="match status" value="1"/>
</dbReference>
<dbReference type="SUPFAM" id="SSF52540">
    <property type="entry name" value="P-loop containing nucleoside triphosphate hydrolases"/>
    <property type="match status" value="1"/>
</dbReference>
<feature type="binding site" evidence="6">
    <location>
        <begin position="32"/>
        <end position="39"/>
    </location>
    <ligand>
        <name>ATP</name>
        <dbReference type="ChEBI" id="CHEBI:30616"/>
    </ligand>
</feature>
<name>A0A8A0RNG8_9FIRM</name>
<dbReference type="HAMAP" id="MF_02040">
    <property type="entry name" value="Mrp_NBP35"/>
    <property type="match status" value="1"/>
</dbReference>
<proteinExistence type="inferred from homology"/>
<dbReference type="Gene3D" id="3.40.50.300">
    <property type="entry name" value="P-loop containing nucleotide triphosphate hydrolases"/>
    <property type="match status" value="1"/>
</dbReference>
<dbReference type="PANTHER" id="PTHR42961:SF2">
    <property type="entry name" value="IRON-SULFUR PROTEIN NUBPL"/>
    <property type="match status" value="1"/>
</dbReference>
<dbReference type="Proteomes" id="UP000662904">
    <property type="component" value="Chromosome"/>
</dbReference>